<feature type="compositionally biased region" description="Low complexity" evidence="1">
    <location>
        <begin position="722"/>
        <end position="772"/>
    </location>
</feature>
<feature type="domain" description="X-Tfes XVIPCD" evidence="2">
    <location>
        <begin position="2140"/>
        <end position="2239"/>
    </location>
</feature>
<protein>
    <submittedName>
        <fullName evidence="4">Uncharacterized protein</fullName>
    </submittedName>
</protein>
<dbReference type="EMBL" id="BAABJE010000012">
    <property type="protein sequence ID" value="GAA4797281.1"/>
    <property type="molecule type" value="Genomic_DNA"/>
</dbReference>
<evidence type="ECO:0000256" key="1">
    <source>
        <dbReference type="SAM" id="MobiDB-lite"/>
    </source>
</evidence>
<feature type="region of interest" description="Disordered" evidence="1">
    <location>
        <begin position="708"/>
        <end position="802"/>
    </location>
</feature>
<gene>
    <name evidence="4" type="ORF">GCM10023307_23960</name>
</gene>
<evidence type="ECO:0000259" key="2">
    <source>
        <dbReference type="Pfam" id="PF20410"/>
    </source>
</evidence>
<feature type="region of interest" description="Disordered" evidence="1">
    <location>
        <begin position="284"/>
        <end position="309"/>
    </location>
</feature>
<keyword evidence="5" id="KW-1185">Reference proteome</keyword>
<evidence type="ECO:0000313" key="5">
    <source>
        <dbReference type="Proteomes" id="UP001499959"/>
    </source>
</evidence>
<organism evidence="4 5">
    <name type="scientific">Lysobacter hankyongensis</name>
    <dbReference type="NCBI Taxonomy" id="1176535"/>
    <lineage>
        <taxon>Bacteria</taxon>
        <taxon>Pseudomonadati</taxon>
        <taxon>Pseudomonadota</taxon>
        <taxon>Gammaproteobacteria</taxon>
        <taxon>Lysobacterales</taxon>
        <taxon>Lysobacteraceae</taxon>
        <taxon>Lysobacter</taxon>
    </lineage>
</organism>
<evidence type="ECO:0000259" key="3">
    <source>
        <dbReference type="Pfam" id="PF21527"/>
    </source>
</evidence>
<dbReference type="InterPro" id="IPR046519">
    <property type="entry name" value="X-Tfes_XVIPCD"/>
</dbReference>
<dbReference type="Proteomes" id="UP001499959">
    <property type="component" value="Unassembled WGS sequence"/>
</dbReference>
<sequence>MSERRQAASWIADEYGGSYLNNPAQQNRDLAAANDMAILIQRMVRDRGGGEAGYRRAGELINETLDELRGRAPFGFVTPAFALGTTQVLLEKANTMDGPQFLQYLEGIRDRDNPLFFWQRTTLDPLFDEVKERTRAHVEEVYGRSTFTVFDALKGQRGPIAFSAGAADAVLDEVGTGGRSLILGASNPVEAGRQAVDMLRNLDRVPQALQQQVREAQQLIQAAGLDDYHKGFLTVRVAFIALDAADVVEAGLSIGNLARRLRNGEVHNIGDAIRALDEGPQVMRQRGQAGDANDLAAGDVPARTRTPTASPSAQAATLTNQLVEGLPANYREPYREAFTQLLRANNYDTPEEVAGFARWLNDNPNHAVTRQYHEIAQQTMQQRVVSAYPDRVEFAYQRALDDTFRDAGLTTPQQRMGYMDAFNGPNAAAFRTALDERALTHVVDNSLRQIPENVRDAYRGSLASILSEQGYLGQGRFDPDGAQQYINNLAGAPGGPSAMAVHNRAMNIVVNGAADRLPDGTEAYYARAYRQTFEAENIRDPSAGQRYIDNLNAAPNGPAMRAVHNRAIGAIVDDVVDSVPQNLQPAYARALRLSLDAAGKDSPQEVLDYVRNLTDGRQVQSVAALHQRAFDSVMQSAVSSIDEPSRAAYAQALRESLDAGGRGPARNADGSPAWDYGSVERLQQYVVDLSASPQTMQRIHDRADELLGRSRTPDQTPPVQTPPQDRVDPPNNTQPPVQTPPQDRVDPPNNTQPPVQTPPQDRVDPPNNNQPPTQNPPPNDRQTPDPDQPRLNPSSQPNDPLLPFHAVEREQRMRAPEPLVAPNGQRFDVMGVDDEGRLRLRPEGQRVEALPSEAMFEMRATTPQALAQSGNAVMYGREPWLTAGRNENGIVLRDPQNAERTTVVPDARAAEIFTPVGREVTYQGETLRFQALQSPGWQPGVDRRGFQLVDPDNPERTVFVPENRAVDIRMRLGEDGEYRFGDVRHGVIRMRPMEPDREISMPLQPGMTFEARLRDREMEGAYRITVGDNGELTATGRIRNGTEVTQRIEPSDIAPRYVDVRSPDFNDSFQVDSFIHREANTRNRAISTEPTGLPLRDPAFGNLDGTPSPQLALGAQSLQTQADFIRRNAGNLEPGQTPSLTVFNIAFNNQGEARQVLDAMSDFRQMHPNAPIRIVAYEPSFRSFEGKPGFDELQRIIERDRIQVEFFGRDPSQREVIHAKGVAVNDQVLFSTGAVIDGSSQKADISVPLPPEAARAFNAYLNEAVIGDASVARRQELTANAAREGVLINDPEARLPYIARAQDGLIRGAERELTVSVSELRNPETTRAIIERAEAGVNVQVQFREMDPESRRLLAEAQQRLPNLKVEDASAWQPRPHYNVIIADREQAYVGTAYLWQNQQDMLQHGRSFENGVLLQGDAVQRLQAQMEALRSLQPANPGQRLLNPAPDDAPDVGVRVRNETTGSISISAPANSSIGVDVQNSTTGTIQTVSGSGNVQVSGNRETLGTAATTAPDGNGNVQATDTPGLRIELQNPGTSGRTGTDVRIDNSTVNGGVQSIIGNQNIQIDTGEARINGDRRQTVNDGDNNVQTQNLGANVTAGSVTQTIDGRSDSRQQIGNDVSVTGSLSSVQGDRNSVVQGDANTVQIGAGNNAVVNGVRVETPTPETSNPQPVDGRLSGGVQNSTVNGSVSAVQGNQNTVVEGNGNTVRIGAETGSEERKAVYAPGRDDRDLLAVSEDDGAHLRGQSVAYTPRFSTRHDLTGEGGGRYTTISGHGVLETDWTVGPVGNSVQRDTFVVPEGVNLHFLGLPGGTITDRLGQRADVGGDLSGVPLLKLGAGDTAPDILITPAFGTINIQGNPITVDNPQGVRLSQLIRDHDLSGNIVVSACLQQSVSQGQREHWQGITFDLPDRYPKPDPPDLSNLPPRLPIDPNFHTQHGLTNTGEGTYTAIGGNAGLSGVNPYTQRPFAEQTFTVPEGVTVYFPSLPGGSVHNRLAEAIEKGEDLSRIPLLKAGAGSTAPDPLLLPGNYEVAGNFVRITERDGQRLSEVIQEHGLTGNVGVAGGLQGRDRPHSNVLFDVPEHYPDRDVRGGTRGVDLTIEQVIGPQSRSIDTPILPPANDNRQSSLPESVAPTQTPREPGLDDPRHPNHTMFASALDRIQTFERGRGIDSGDFGRNLAGDLTVRAVEAGLPQISHVAFNAEGTRAFAVDTQNLDAEWRRVAYTDVASAGQQSLAASTERLRESQAQAMLLQPTPQPTPDEQARSGARMV</sequence>
<accession>A0ABP9BP47</accession>
<feature type="region of interest" description="Disordered" evidence="1">
    <location>
        <begin position="2104"/>
        <end position="2147"/>
    </location>
</feature>
<dbReference type="Gene3D" id="3.30.870.10">
    <property type="entry name" value="Endonuclease Chain A"/>
    <property type="match status" value="1"/>
</dbReference>
<feature type="domain" description="Putative adhesin Stv" evidence="3">
    <location>
        <begin position="1768"/>
        <end position="1887"/>
    </location>
</feature>
<comment type="caution">
    <text evidence="4">The sequence shown here is derived from an EMBL/GenBank/DDBJ whole genome shotgun (WGS) entry which is preliminary data.</text>
</comment>
<dbReference type="Pfam" id="PF21527">
    <property type="entry name" value="Stv"/>
    <property type="match status" value="1"/>
</dbReference>
<name>A0ABP9BP47_9GAMM</name>
<dbReference type="Pfam" id="PF20410">
    <property type="entry name" value="X-Tfes_XVIPCD"/>
    <property type="match status" value="1"/>
</dbReference>
<feature type="compositionally biased region" description="Polar residues" evidence="1">
    <location>
        <begin position="2118"/>
        <end position="2134"/>
    </location>
</feature>
<feature type="region of interest" description="Disordered" evidence="1">
    <location>
        <begin position="2245"/>
        <end position="2267"/>
    </location>
</feature>
<dbReference type="SUPFAM" id="SSF56024">
    <property type="entry name" value="Phospholipase D/nuclease"/>
    <property type="match status" value="1"/>
</dbReference>
<proteinExistence type="predicted"/>
<dbReference type="RefSeq" id="WP_345303572.1">
    <property type="nucleotide sequence ID" value="NZ_BAABJE010000012.1"/>
</dbReference>
<evidence type="ECO:0000313" key="4">
    <source>
        <dbReference type="EMBL" id="GAA4797281.1"/>
    </source>
</evidence>
<reference evidence="5" key="1">
    <citation type="journal article" date="2019" name="Int. J. Syst. Evol. Microbiol.">
        <title>The Global Catalogue of Microorganisms (GCM) 10K type strain sequencing project: providing services to taxonomists for standard genome sequencing and annotation.</title>
        <authorList>
            <consortium name="The Broad Institute Genomics Platform"/>
            <consortium name="The Broad Institute Genome Sequencing Center for Infectious Disease"/>
            <person name="Wu L."/>
            <person name="Ma J."/>
        </authorList>
    </citation>
    <scope>NUCLEOTIDE SEQUENCE [LARGE SCALE GENOMIC DNA]</scope>
    <source>
        <strain evidence="5">JCM 18204</strain>
    </source>
</reference>
<dbReference type="InterPro" id="IPR049002">
    <property type="entry name" value="Stv"/>
</dbReference>